<dbReference type="SUPFAM" id="SSF55781">
    <property type="entry name" value="GAF domain-like"/>
    <property type="match status" value="1"/>
</dbReference>
<dbReference type="InterPro" id="IPR029787">
    <property type="entry name" value="Nucleotide_cyclase"/>
</dbReference>
<proteinExistence type="predicted"/>
<evidence type="ECO:0000313" key="2">
    <source>
        <dbReference type="EMBL" id="SHN60000.1"/>
    </source>
</evidence>
<dbReference type="SUPFAM" id="SSF55073">
    <property type="entry name" value="Nucleotide cyclase"/>
    <property type="match status" value="1"/>
</dbReference>
<dbReference type="GO" id="GO:0043709">
    <property type="term" value="P:cell adhesion involved in single-species biofilm formation"/>
    <property type="evidence" value="ECO:0007669"/>
    <property type="project" value="TreeGrafter"/>
</dbReference>
<dbReference type="Proteomes" id="UP000184097">
    <property type="component" value="Unassembled WGS sequence"/>
</dbReference>
<dbReference type="SMART" id="SM00267">
    <property type="entry name" value="GGDEF"/>
    <property type="match status" value="1"/>
</dbReference>
<dbReference type="GO" id="GO:0052621">
    <property type="term" value="F:diguanylate cyclase activity"/>
    <property type="evidence" value="ECO:0007669"/>
    <property type="project" value="TreeGrafter"/>
</dbReference>
<dbReference type="EMBL" id="FRDH01000008">
    <property type="protein sequence ID" value="SHN60000.1"/>
    <property type="molecule type" value="Genomic_DNA"/>
</dbReference>
<reference evidence="2 3" key="1">
    <citation type="submission" date="2016-12" db="EMBL/GenBank/DDBJ databases">
        <authorList>
            <person name="Song W.-J."/>
            <person name="Kurnit D.M."/>
        </authorList>
    </citation>
    <scope>NUCLEOTIDE SEQUENCE [LARGE SCALE GENOMIC DNA]</scope>
    <source>
        <strain evidence="2 3">DSM 14810</strain>
    </source>
</reference>
<dbReference type="Gene3D" id="3.30.450.40">
    <property type="match status" value="1"/>
</dbReference>
<name>A0A1M7SNG1_9FIRM</name>
<protein>
    <submittedName>
        <fullName evidence="2">Diguanylate cyclase (GGDEF) domain-containing protein</fullName>
    </submittedName>
</protein>
<feature type="domain" description="GGDEF" evidence="1">
    <location>
        <begin position="334"/>
        <end position="458"/>
    </location>
</feature>
<dbReference type="RefSeq" id="WP_072703920.1">
    <property type="nucleotide sequence ID" value="NZ_FRDH01000008.1"/>
</dbReference>
<dbReference type="GO" id="GO:0005886">
    <property type="term" value="C:plasma membrane"/>
    <property type="evidence" value="ECO:0007669"/>
    <property type="project" value="TreeGrafter"/>
</dbReference>
<accession>A0A1M7SNG1</accession>
<evidence type="ECO:0000313" key="3">
    <source>
        <dbReference type="Proteomes" id="UP000184097"/>
    </source>
</evidence>
<organism evidence="2 3">
    <name type="scientific">Butyrivibrio hungatei DSM 14810</name>
    <dbReference type="NCBI Taxonomy" id="1121132"/>
    <lineage>
        <taxon>Bacteria</taxon>
        <taxon>Bacillati</taxon>
        <taxon>Bacillota</taxon>
        <taxon>Clostridia</taxon>
        <taxon>Lachnospirales</taxon>
        <taxon>Lachnospiraceae</taxon>
        <taxon>Butyrivibrio</taxon>
    </lineage>
</organism>
<sequence length="459" mass="52208">MNYSEFIKSIPMPACILSIEKKQDNNMGDIRIAYANDIYKANNPPHYYDGIIYSELVPKERNFETFSYISAFEHKQMHAYVEIVSMGIWMEQFYTPLVSDNENIGFCMFSYSFTENATPEKLGNVNISTANSVLKSCALFRTSNSFKEAADSVIEELAQKSGALSAILLSVDEETKTVSYISGKNIGRNDEEAKKLISAIPYEVVMSWKKTVSGTNCLVIQNEADMEELSKRNKDWADSLKGANVNSLCFVPLYHNKYPIGYLYVVNFDTNRTPEVKELIELTSFFLAAELNSHNLMEKLEFVSKTDMLTGVFNRNAMNLRVDDFVADKELSSKPFGVAFVDLNGLKRRNDDYGHEAGDHMLWATAQALKEVFSKDEIYRAGGDEFSVICHNNSEKDFNDKINSIKEKTTYPSDIPCAIGKYYTPTGGDIRLAMHYADVEMYKNKEQFYKEHPELKARK</sequence>
<dbReference type="PROSITE" id="PS50887">
    <property type="entry name" value="GGDEF"/>
    <property type="match status" value="1"/>
</dbReference>
<dbReference type="InterPro" id="IPR050469">
    <property type="entry name" value="Diguanylate_Cyclase"/>
</dbReference>
<evidence type="ECO:0000259" key="1">
    <source>
        <dbReference type="PROSITE" id="PS50887"/>
    </source>
</evidence>
<dbReference type="PANTHER" id="PTHR45138">
    <property type="entry name" value="REGULATORY COMPONENTS OF SENSORY TRANSDUCTION SYSTEM"/>
    <property type="match status" value="1"/>
</dbReference>
<dbReference type="Pfam" id="PF00990">
    <property type="entry name" value="GGDEF"/>
    <property type="match status" value="1"/>
</dbReference>
<gene>
    <name evidence="2" type="ORF">SAMN02745247_02153</name>
</gene>
<dbReference type="PANTHER" id="PTHR45138:SF6">
    <property type="entry name" value="DIGUANYLATE CYCLASE DGCN"/>
    <property type="match status" value="1"/>
</dbReference>
<dbReference type="GO" id="GO:1902201">
    <property type="term" value="P:negative regulation of bacterial-type flagellum-dependent cell motility"/>
    <property type="evidence" value="ECO:0007669"/>
    <property type="project" value="TreeGrafter"/>
</dbReference>
<dbReference type="InterPro" id="IPR043128">
    <property type="entry name" value="Rev_trsase/Diguanyl_cyclase"/>
</dbReference>
<dbReference type="AlphaFoldDB" id="A0A1M7SNG1"/>
<dbReference type="CDD" id="cd01949">
    <property type="entry name" value="GGDEF"/>
    <property type="match status" value="1"/>
</dbReference>
<dbReference type="InterPro" id="IPR029016">
    <property type="entry name" value="GAF-like_dom_sf"/>
</dbReference>
<dbReference type="InterPro" id="IPR000160">
    <property type="entry name" value="GGDEF_dom"/>
</dbReference>
<dbReference type="Gene3D" id="3.30.70.270">
    <property type="match status" value="1"/>
</dbReference>
<dbReference type="NCBIfam" id="TIGR00254">
    <property type="entry name" value="GGDEF"/>
    <property type="match status" value="1"/>
</dbReference>